<name>A0A420WGC0_9PROT</name>
<sequence>MTPLPPTACLLLIDLQQAINDPRWAVAGPRNNPSAEAHVASLLEGWRRTGRPVIHVRHDSVNPDSTYRPGQPGHDFKPETRPASGEKIIGKKTNSAFIGTGLEDYLRQAGIDMLIVAGVVTNNSVEATVRMAGNLSFDTWLVGDACFTFARHDLSGRLWHAEEVHALSLANLDGEYCTVTDTAAMLARLG</sequence>
<dbReference type="CDD" id="cd01014">
    <property type="entry name" value="nicotinamidase_related"/>
    <property type="match status" value="1"/>
</dbReference>
<dbReference type="InterPro" id="IPR050272">
    <property type="entry name" value="Isochorismatase-like_hydrls"/>
</dbReference>
<dbReference type="PANTHER" id="PTHR43540:SF1">
    <property type="entry name" value="ISOCHORISMATASE HYDROLASE"/>
    <property type="match status" value="1"/>
</dbReference>
<dbReference type="AlphaFoldDB" id="A0A420WGC0"/>
<organism evidence="4 5">
    <name type="scientific">Oceanibaculum indicum</name>
    <dbReference type="NCBI Taxonomy" id="526216"/>
    <lineage>
        <taxon>Bacteria</taxon>
        <taxon>Pseudomonadati</taxon>
        <taxon>Pseudomonadota</taxon>
        <taxon>Alphaproteobacteria</taxon>
        <taxon>Rhodospirillales</taxon>
        <taxon>Oceanibaculaceae</taxon>
        <taxon>Oceanibaculum</taxon>
    </lineage>
</organism>
<feature type="domain" description="Isochorismatase-like" evidence="3">
    <location>
        <begin position="9"/>
        <end position="183"/>
    </location>
</feature>
<evidence type="ECO:0000259" key="3">
    <source>
        <dbReference type="Pfam" id="PF00857"/>
    </source>
</evidence>
<dbReference type="OrthoDB" id="9794942at2"/>
<accession>A0A420WGC0</accession>
<evidence type="ECO:0000256" key="1">
    <source>
        <dbReference type="ARBA" id="ARBA00022801"/>
    </source>
</evidence>
<reference evidence="4 5" key="1">
    <citation type="submission" date="2018-10" db="EMBL/GenBank/DDBJ databases">
        <title>Comparative analysis of microorganisms from saline springs in Andes Mountain Range, Colombia.</title>
        <authorList>
            <person name="Rubin E."/>
        </authorList>
    </citation>
    <scope>NUCLEOTIDE SEQUENCE [LARGE SCALE GENOMIC DNA]</scope>
    <source>
        <strain evidence="4 5">USBA 36</strain>
    </source>
</reference>
<keyword evidence="1" id="KW-0378">Hydrolase</keyword>
<dbReference type="SUPFAM" id="SSF52499">
    <property type="entry name" value="Isochorismatase-like hydrolases"/>
    <property type="match status" value="1"/>
</dbReference>
<feature type="region of interest" description="Disordered" evidence="2">
    <location>
        <begin position="59"/>
        <end position="85"/>
    </location>
</feature>
<dbReference type="GO" id="GO:0016787">
    <property type="term" value="F:hydrolase activity"/>
    <property type="evidence" value="ECO:0007669"/>
    <property type="project" value="UniProtKB-KW"/>
</dbReference>
<dbReference type="Proteomes" id="UP000277424">
    <property type="component" value="Unassembled WGS sequence"/>
</dbReference>
<proteinExistence type="predicted"/>
<dbReference type="EMBL" id="RBIG01000002">
    <property type="protein sequence ID" value="RKQ70009.1"/>
    <property type="molecule type" value="Genomic_DNA"/>
</dbReference>
<dbReference type="InterPro" id="IPR000868">
    <property type="entry name" value="Isochorismatase-like_dom"/>
</dbReference>
<evidence type="ECO:0000313" key="4">
    <source>
        <dbReference type="EMBL" id="RKQ70009.1"/>
    </source>
</evidence>
<dbReference type="Gene3D" id="3.40.50.850">
    <property type="entry name" value="Isochorismatase-like"/>
    <property type="match status" value="1"/>
</dbReference>
<dbReference type="PANTHER" id="PTHR43540">
    <property type="entry name" value="PEROXYUREIDOACRYLATE/UREIDOACRYLATE AMIDOHYDROLASE-RELATED"/>
    <property type="match status" value="1"/>
</dbReference>
<evidence type="ECO:0000256" key="2">
    <source>
        <dbReference type="SAM" id="MobiDB-lite"/>
    </source>
</evidence>
<protein>
    <submittedName>
        <fullName evidence="4">Nicotinamidase-related amidase</fullName>
    </submittedName>
</protein>
<comment type="caution">
    <text evidence="4">The sequence shown here is derived from an EMBL/GenBank/DDBJ whole genome shotgun (WGS) entry which is preliminary data.</text>
</comment>
<dbReference type="RefSeq" id="WP_121219526.1">
    <property type="nucleotide sequence ID" value="NZ_RBIG01000002.1"/>
</dbReference>
<gene>
    <name evidence="4" type="ORF">BCL74_1945</name>
</gene>
<dbReference type="Pfam" id="PF00857">
    <property type="entry name" value="Isochorismatase"/>
    <property type="match status" value="1"/>
</dbReference>
<dbReference type="InterPro" id="IPR036380">
    <property type="entry name" value="Isochorismatase-like_sf"/>
</dbReference>
<evidence type="ECO:0000313" key="5">
    <source>
        <dbReference type="Proteomes" id="UP000277424"/>
    </source>
</evidence>